<dbReference type="PANTHER" id="PTHR47715:SF1">
    <property type="entry name" value="TRYPTOPHAN_TYROSINE PERMEASE"/>
    <property type="match status" value="1"/>
</dbReference>
<proteinExistence type="predicted"/>
<evidence type="ECO:0000256" key="2">
    <source>
        <dbReference type="ARBA" id="ARBA00022448"/>
    </source>
</evidence>
<keyword evidence="10" id="KW-1185">Reference proteome</keyword>
<keyword evidence="2" id="KW-0813">Transport</keyword>
<evidence type="ECO:0000256" key="5">
    <source>
        <dbReference type="ARBA" id="ARBA00022692"/>
    </source>
</evidence>
<evidence type="ECO:0008006" key="11">
    <source>
        <dbReference type="Google" id="ProtNLM"/>
    </source>
</evidence>
<evidence type="ECO:0000256" key="6">
    <source>
        <dbReference type="ARBA" id="ARBA00022989"/>
    </source>
</evidence>
<evidence type="ECO:0000256" key="8">
    <source>
        <dbReference type="SAM" id="Phobius"/>
    </source>
</evidence>
<keyword evidence="3" id="KW-1003">Cell membrane</keyword>
<feature type="transmembrane region" description="Helical" evidence="8">
    <location>
        <begin position="203"/>
        <end position="226"/>
    </location>
</feature>
<sequence>MLLLNQFKIQFFRHHSCHNRYTTHVKSLKVPSFKQVACKPILDGFKGQNLCVKHKALAVSSNIDEASVSESYNAEEKIDVVQEKSFWGAIGLTIDTAVYVISSIILVAELSFVAMEEDGVIEVSFSSLATKALGSKLGTLVALVYGSLTFALLVASVLGIGLIISLWFPKINPVLPNGMFPSLVGIVLFLLPFKVINVANRCLCITMLFSITALVVIGIVVGRMSILDSFGFS</sequence>
<evidence type="ECO:0000256" key="3">
    <source>
        <dbReference type="ARBA" id="ARBA00022475"/>
    </source>
</evidence>
<evidence type="ECO:0000256" key="4">
    <source>
        <dbReference type="ARBA" id="ARBA00022519"/>
    </source>
</evidence>
<comment type="caution">
    <text evidence="9">The sequence shown here is derived from an EMBL/GenBank/DDBJ whole genome shotgun (WGS) entry which is preliminary data.</text>
</comment>
<evidence type="ECO:0000313" key="9">
    <source>
        <dbReference type="EMBL" id="PHT68730.1"/>
    </source>
</evidence>
<gene>
    <name evidence="9" type="ORF">T459_28217</name>
</gene>
<reference evidence="9 10" key="2">
    <citation type="journal article" date="2017" name="Genome Biol.">
        <title>New reference genome sequences of hot pepper reveal the massive evolution of plant disease-resistance genes by retroduplication.</title>
        <authorList>
            <person name="Kim S."/>
            <person name="Park J."/>
            <person name="Yeom S.I."/>
            <person name="Kim Y.M."/>
            <person name="Seo E."/>
            <person name="Kim K.T."/>
            <person name="Kim M.S."/>
            <person name="Lee J.M."/>
            <person name="Cheong K."/>
            <person name="Shin H.S."/>
            <person name="Kim S.B."/>
            <person name="Han K."/>
            <person name="Lee J."/>
            <person name="Park M."/>
            <person name="Lee H.A."/>
            <person name="Lee H.Y."/>
            <person name="Lee Y."/>
            <person name="Oh S."/>
            <person name="Lee J.H."/>
            <person name="Choi E."/>
            <person name="Choi E."/>
            <person name="Lee S.E."/>
            <person name="Jeon J."/>
            <person name="Kim H."/>
            <person name="Choi G."/>
            <person name="Song H."/>
            <person name="Lee J."/>
            <person name="Lee S.C."/>
            <person name="Kwon J.K."/>
            <person name="Lee H.Y."/>
            <person name="Koo N."/>
            <person name="Hong Y."/>
            <person name="Kim R.W."/>
            <person name="Kang W.H."/>
            <person name="Huh J.H."/>
            <person name="Kang B.C."/>
            <person name="Yang T.J."/>
            <person name="Lee Y.H."/>
            <person name="Bennetzen J.L."/>
            <person name="Choi D."/>
        </authorList>
    </citation>
    <scope>NUCLEOTIDE SEQUENCE [LARGE SCALE GENOMIC DNA]</scope>
    <source>
        <strain evidence="10">cv. CM334</strain>
    </source>
</reference>
<evidence type="ECO:0000256" key="1">
    <source>
        <dbReference type="ARBA" id="ARBA00004429"/>
    </source>
</evidence>
<feature type="transmembrane region" description="Helical" evidence="8">
    <location>
        <begin position="174"/>
        <end position="191"/>
    </location>
</feature>
<dbReference type="Gramene" id="PHT68730">
    <property type="protein sequence ID" value="PHT68730"/>
    <property type="gene ID" value="T459_28217"/>
</dbReference>
<keyword evidence="6 8" id="KW-1133">Transmembrane helix</keyword>
<organism evidence="9 10">
    <name type="scientific">Capsicum annuum</name>
    <name type="common">Capsicum pepper</name>
    <dbReference type="NCBI Taxonomy" id="4072"/>
    <lineage>
        <taxon>Eukaryota</taxon>
        <taxon>Viridiplantae</taxon>
        <taxon>Streptophyta</taxon>
        <taxon>Embryophyta</taxon>
        <taxon>Tracheophyta</taxon>
        <taxon>Spermatophyta</taxon>
        <taxon>Magnoliopsida</taxon>
        <taxon>eudicotyledons</taxon>
        <taxon>Gunneridae</taxon>
        <taxon>Pentapetalae</taxon>
        <taxon>asterids</taxon>
        <taxon>lamiids</taxon>
        <taxon>Solanales</taxon>
        <taxon>Solanaceae</taxon>
        <taxon>Solanoideae</taxon>
        <taxon>Capsiceae</taxon>
        <taxon>Capsicum</taxon>
    </lineage>
</organism>
<dbReference type="STRING" id="4072.A0A2G2YG83"/>
<dbReference type="Proteomes" id="UP000222542">
    <property type="component" value="Unassembled WGS sequence"/>
</dbReference>
<dbReference type="AlphaFoldDB" id="A0A2G2YG83"/>
<comment type="subcellular location">
    <subcellularLocation>
        <location evidence="1">Cell inner membrane</location>
        <topology evidence="1">Multi-pass membrane protein</topology>
    </subcellularLocation>
</comment>
<keyword evidence="4" id="KW-0997">Cell inner membrane</keyword>
<keyword evidence="5 8" id="KW-0812">Transmembrane</keyword>
<dbReference type="InterPro" id="IPR018227">
    <property type="entry name" value="Amino_acid_transport_2"/>
</dbReference>
<name>A0A2G2YG83_CAPAN</name>
<reference evidence="9 10" key="1">
    <citation type="journal article" date="2014" name="Nat. Genet.">
        <title>Genome sequence of the hot pepper provides insights into the evolution of pungency in Capsicum species.</title>
        <authorList>
            <person name="Kim S."/>
            <person name="Park M."/>
            <person name="Yeom S.I."/>
            <person name="Kim Y.M."/>
            <person name="Lee J.M."/>
            <person name="Lee H.A."/>
            <person name="Seo E."/>
            <person name="Choi J."/>
            <person name="Cheong K."/>
            <person name="Kim K.T."/>
            <person name="Jung K."/>
            <person name="Lee G.W."/>
            <person name="Oh S.K."/>
            <person name="Bae C."/>
            <person name="Kim S.B."/>
            <person name="Lee H.Y."/>
            <person name="Kim S.Y."/>
            <person name="Kim M.S."/>
            <person name="Kang B.C."/>
            <person name="Jo Y.D."/>
            <person name="Yang H.B."/>
            <person name="Jeong H.J."/>
            <person name="Kang W.H."/>
            <person name="Kwon J.K."/>
            <person name="Shin C."/>
            <person name="Lim J.Y."/>
            <person name="Park J.H."/>
            <person name="Huh J.H."/>
            <person name="Kim J.S."/>
            <person name="Kim B.D."/>
            <person name="Cohen O."/>
            <person name="Paran I."/>
            <person name="Suh M.C."/>
            <person name="Lee S.B."/>
            <person name="Kim Y.K."/>
            <person name="Shin Y."/>
            <person name="Noh S.J."/>
            <person name="Park J."/>
            <person name="Seo Y.S."/>
            <person name="Kwon S.Y."/>
            <person name="Kim H.A."/>
            <person name="Park J.M."/>
            <person name="Kim H.J."/>
            <person name="Choi S.B."/>
            <person name="Bosland P.W."/>
            <person name="Reeves G."/>
            <person name="Jo S.H."/>
            <person name="Lee B.W."/>
            <person name="Cho H.T."/>
            <person name="Choi H.S."/>
            <person name="Lee M.S."/>
            <person name="Yu Y."/>
            <person name="Do Choi Y."/>
            <person name="Park B.S."/>
            <person name="van Deynze A."/>
            <person name="Ashrafi H."/>
            <person name="Hill T."/>
            <person name="Kim W.T."/>
            <person name="Pai H.S."/>
            <person name="Ahn H.K."/>
            <person name="Yeam I."/>
            <person name="Giovannoni J.J."/>
            <person name="Rose J.K."/>
            <person name="Sorensen I."/>
            <person name="Lee S.J."/>
            <person name="Kim R.W."/>
            <person name="Choi I.Y."/>
            <person name="Choi B.S."/>
            <person name="Lim J.S."/>
            <person name="Lee Y.H."/>
            <person name="Choi D."/>
        </authorList>
    </citation>
    <scope>NUCLEOTIDE SEQUENCE [LARGE SCALE GENOMIC DNA]</scope>
    <source>
        <strain evidence="10">cv. CM334</strain>
    </source>
</reference>
<keyword evidence="7 8" id="KW-0472">Membrane</keyword>
<dbReference type="GO" id="GO:0003333">
    <property type="term" value="P:amino acid transmembrane transport"/>
    <property type="evidence" value="ECO:0007669"/>
    <property type="project" value="InterPro"/>
</dbReference>
<dbReference type="PANTHER" id="PTHR47715">
    <property type="entry name" value="TRYPTOPHAN/TYROSINE PERMEASE"/>
    <property type="match status" value="1"/>
</dbReference>
<dbReference type="Pfam" id="PF03222">
    <property type="entry name" value="Trp_Tyr_perm"/>
    <property type="match status" value="1"/>
</dbReference>
<dbReference type="EMBL" id="AYRZ02000011">
    <property type="protein sequence ID" value="PHT68730.1"/>
    <property type="molecule type" value="Genomic_DNA"/>
</dbReference>
<evidence type="ECO:0000256" key="7">
    <source>
        <dbReference type="ARBA" id="ARBA00023136"/>
    </source>
</evidence>
<accession>A0A2G2YG83</accession>
<dbReference type="GO" id="GO:0005886">
    <property type="term" value="C:plasma membrane"/>
    <property type="evidence" value="ECO:0007669"/>
    <property type="project" value="UniProtKB-SubCell"/>
</dbReference>
<feature type="transmembrane region" description="Helical" evidence="8">
    <location>
        <begin position="140"/>
        <end position="168"/>
    </location>
</feature>
<evidence type="ECO:0000313" key="10">
    <source>
        <dbReference type="Proteomes" id="UP000222542"/>
    </source>
</evidence>
<protein>
    <recommendedName>
        <fullName evidence="11">Transmembrane protein</fullName>
    </recommendedName>
</protein>